<evidence type="ECO:0000256" key="8">
    <source>
        <dbReference type="SAM" id="Coils"/>
    </source>
</evidence>
<evidence type="ECO:0000256" key="6">
    <source>
        <dbReference type="ARBA" id="ARBA00023163"/>
    </source>
</evidence>
<dbReference type="GO" id="GO:0003700">
    <property type="term" value="F:DNA-binding transcription factor activity"/>
    <property type="evidence" value="ECO:0007669"/>
    <property type="project" value="InterPro"/>
</dbReference>
<keyword evidence="3" id="KW-0805">Transcription regulation</keyword>
<dbReference type="Gene3D" id="1.10.287.110">
    <property type="entry name" value="DnaJ domain"/>
    <property type="match status" value="1"/>
</dbReference>
<dbReference type="PROSITE" id="PS00636">
    <property type="entry name" value="DNAJ_1"/>
    <property type="match status" value="1"/>
</dbReference>
<name>A0A3P6BCZ9_BRACM</name>
<dbReference type="PROSITE" id="PS50217">
    <property type="entry name" value="BZIP"/>
    <property type="match status" value="1"/>
</dbReference>
<keyword evidence="6" id="KW-0804">Transcription</keyword>
<keyword evidence="5" id="KW-0010">Activator</keyword>
<dbReference type="InterPro" id="IPR025422">
    <property type="entry name" value="TGA_domain"/>
</dbReference>
<dbReference type="PROSITE" id="PS51806">
    <property type="entry name" value="DOG1"/>
    <property type="match status" value="1"/>
</dbReference>
<evidence type="ECO:0000256" key="4">
    <source>
        <dbReference type="ARBA" id="ARBA00023125"/>
    </source>
</evidence>
<dbReference type="SMART" id="SM00338">
    <property type="entry name" value="BRLZ"/>
    <property type="match status" value="1"/>
</dbReference>
<evidence type="ECO:0000256" key="5">
    <source>
        <dbReference type="ARBA" id="ARBA00023159"/>
    </source>
</evidence>
<dbReference type="PROSITE" id="PS50076">
    <property type="entry name" value="DNAJ_2"/>
    <property type="match status" value="1"/>
</dbReference>
<keyword evidence="4" id="KW-0238">DNA-binding</keyword>
<evidence type="ECO:0000256" key="1">
    <source>
        <dbReference type="ARBA" id="ARBA00004123"/>
    </source>
</evidence>
<dbReference type="SUPFAM" id="SSF46565">
    <property type="entry name" value="Chaperone J-domain"/>
    <property type="match status" value="1"/>
</dbReference>
<protein>
    <recommendedName>
        <fullName evidence="14">J domain-containing protein</fullName>
    </recommendedName>
</protein>
<dbReference type="GO" id="GO:0005634">
    <property type="term" value="C:nucleus"/>
    <property type="evidence" value="ECO:0007669"/>
    <property type="project" value="UniProtKB-SubCell"/>
</dbReference>
<dbReference type="Pfam" id="PF14144">
    <property type="entry name" value="DOG1"/>
    <property type="match status" value="1"/>
</dbReference>
<dbReference type="PROSITE" id="PS00036">
    <property type="entry name" value="BZIP_BASIC"/>
    <property type="match status" value="1"/>
</dbReference>
<evidence type="ECO:0000259" key="11">
    <source>
        <dbReference type="PROSITE" id="PS50217"/>
    </source>
</evidence>
<feature type="region of interest" description="Disordered" evidence="9">
    <location>
        <begin position="71"/>
        <end position="93"/>
    </location>
</feature>
<feature type="domain" description="BZIP" evidence="11">
    <location>
        <begin position="93"/>
        <end position="137"/>
    </location>
</feature>
<evidence type="ECO:0000256" key="2">
    <source>
        <dbReference type="ARBA" id="ARBA00007163"/>
    </source>
</evidence>
<proteinExistence type="inferred from homology"/>
<evidence type="ECO:0000256" key="9">
    <source>
        <dbReference type="SAM" id="MobiDB-lite"/>
    </source>
</evidence>
<sequence length="576" mass="65927">MMSSTSPTQLASLRDMGIYEPFQQMVSWGNVFKSDINDHSPNTASSSVIQVDHNIIKVNICILASYPSSSHNQIEAEPSSNDHQEEDDDGRNHDKMKRRLAQNREAARKSRLRKKAYVQQLEESRLKLSQLEQELEKAKQQGVYSSGSSYVGSSGSINSSIAAFELEYSHWLEEQSRRVSEIRTALQAHISDIELKMLVESCLNHYANLFRMKADAAKADVFYLISGMWRTSTERFFQWIGGFRPSGLLNVVMPYLQPLTDQQILEVRNLQQSSQQAEDALSQGIDKLQQSLADNIVIDVVMDSNDYPSHMGAAVENLQALEGFVNQVSGSFKATNIAANGKDLDDKTSSSRSKDSNFWFGVSQRKTLVRAASSWSEEKSPYDTLELERDAEEEQIKVAYRRLAKYYHPDVYDGKGTLEEGETAEGRFIKIQAAYELLMDTEKRRQYDMDNRVNPMKASQAWMEWLMKKRKAFDQRGDMAVAAWAEQQQLEINLRARRLSRSKVDPEEERKLLEKEKKASRELFNSTLKRHTLVLKKRDLMRKKAEDDKKKLITQLLAAEGLELDTEEEEEEETAK</sequence>
<dbReference type="PANTHER" id="PTHR45693">
    <property type="entry name" value="TRANSCRIPTION FACTOR TGA9"/>
    <property type="match status" value="1"/>
</dbReference>
<comment type="subcellular location">
    <subcellularLocation>
        <location evidence="1">Nucleus</location>
    </subcellularLocation>
</comment>
<evidence type="ECO:0000313" key="13">
    <source>
        <dbReference type="EMBL" id="VDD00226.1"/>
    </source>
</evidence>
<feature type="coiled-coil region" evidence="8">
    <location>
        <begin position="114"/>
        <end position="141"/>
    </location>
</feature>
<dbReference type="PRINTS" id="PR00625">
    <property type="entry name" value="JDOMAIN"/>
</dbReference>
<dbReference type="Pfam" id="PF00170">
    <property type="entry name" value="bZIP_1"/>
    <property type="match status" value="1"/>
</dbReference>
<evidence type="ECO:0008006" key="14">
    <source>
        <dbReference type="Google" id="ProtNLM"/>
    </source>
</evidence>
<reference evidence="13" key="1">
    <citation type="submission" date="2018-11" db="EMBL/GenBank/DDBJ databases">
        <authorList>
            <consortium name="Genoscope - CEA"/>
            <person name="William W."/>
        </authorList>
    </citation>
    <scope>NUCLEOTIDE SEQUENCE</scope>
</reference>
<dbReference type="SMART" id="SM00271">
    <property type="entry name" value="DnaJ"/>
    <property type="match status" value="1"/>
</dbReference>
<dbReference type="InterPro" id="IPR004827">
    <property type="entry name" value="bZIP"/>
</dbReference>
<accession>A0A3P6BCZ9</accession>
<feature type="compositionally biased region" description="Polar residues" evidence="9">
    <location>
        <begin position="71"/>
        <end position="81"/>
    </location>
</feature>
<dbReference type="InterPro" id="IPR036869">
    <property type="entry name" value="J_dom_sf"/>
</dbReference>
<dbReference type="CDD" id="cd06257">
    <property type="entry name" value="DnaJ"/>
    <property type="match status" value="1"/>
</dbReference>
<evidence type="ECO:0000256" key="3">
    <source>
        <dbReference type="ARBA" id="ARBA00023015"/>
    </source>
</evidence>
<feature type="domain" description="J" evidence="10">
    <location>
        <begin position="380"/>
        <end position="451"/>
    </location>
</feature>
<dbReference type="FunFam" id="1.20.5.170:FF:000019">
    <property type="entry name" value="BZIP family transcription factor"/>
    <property type="match status" value="1"/>
</dbReference>
<keyword evidence="8" id="KW-0175">Coiled coil</keyword>
<dbReference type="AlphaFoldDB" id="A0A3P6BCZ9"/>
<comment type="similarity">
    <text evidence="2">Belongs to the bZIP family.</text>
</comment>
<dbReference type="SUPFAM" id="SSF57959">
    <property type="entry name" value="Leucine zipper domain"/>
    <property type="match status" value="1"/>
</dbReference>
<dbReference type="InterPro" id="IPR046347">
    <property type="entry name" value="bZIP_sf"/>
</dbReference>
<dbReference type="Gene3D" id="1.20.5.170">
    <property type="match status" value="1"/>
</dbReference>
<dbReference type="Pfam" id="PF00226">
    <property type="entry name" value="DnaJ"/>
    <property type="match status" value="1"/>
</dbReference>
<dbReference type="InterPro" id="IPR001623">
    <property type="entry name" value="DnaJ_domain"/>
</dbReference>
<dbReference type="PANTHER" id="PTHR45693:SF7">
    <property type="entry name" value="TRANSCRIPTION FACTOR TGA7"/>
    <property type="match status" value="1"/>
</dbReference>
<dbReference type="GO" id="GO:0006351">
    <property type="term" value="P:DNA-templated transcription"/>
    <property type="evidence" value="ECO:0007669"/>
    <property type="project" value="InterPro"/>
</dbReference>
<evidence type="ECO:0000259" key="10">
    <source>
        <dbReference type="PROSITE" id="PS50076"/>
    </source>
</evidence>
<evidence type="ECO:0000256" key="7">
    <source>
        <dbReference type="ARBA" id="ARBA00023242"/>
    </source>
</evidence>
<evidence type="ECO:0000259" key="12">
    <source>
        <dbReference type="PROSITE" id="PS51806"/>
    </source>
</evidence>
<dbReference type="InterPro" id="IPR018253">
    <property type="entry name" value="DnaJ_domain_CS"/>
</dbReference>
<feature type="domain" description="DOG1" evidence="12">
    <location>
        <begin position="161"/>
        <end position="372"/>
    </location>
</feature>
<dbReference type="EMBL" id="LR031574">
    <property type="protein sequence ID" value="VDD00226.1"/>
    <property type="molecule type" value="Genomic_DNA"/>
</dbReference>
<organism evidence="13">
    <name type="scientific">Brassica campestris</name>
    <name type="common">Field mustard</name>
    <dbReference type="NCBI Taxonomy" id="3711"/>
    <lineage>
        <taxon>Eukaryota</taxon>
        <taxon>Viridiplantae</taxon>
        <taxon>Streptophyta</taxon>
        <taxon>Embryophyta</taxon>
        <taxon>Tracheophyta</taxon>
        <taxon>Spermatophyta</taxon>
        <taxon>Magnoliopsida</taxon>
        <taxon>eudicotyledons</taxon>
        <taxon>Gunneridae</taxon>
        <taxon>Pentapetalae</taxon>
        <taxon>rosids</taxon>
        <taxon>malvids</taxon>
        <taxon>Brassicales</taxon>
        <taxon>Brassicaceae</taxon>
        <taxon>Brassiceae</taxon>
        <taxon>Brassica</taxon>
    </lineage>
</organism>
<gene>
    <name evidence="13" type="ORF">BRAA07T30417Z</name>
</gene>
<keyword evidence="7" id="KW-0539">Nucleus</keyword>
<dbReference type="GO" id="GO:0000976">
    <property type="term" value="F:transcription cis-regulatory region binding"/>
    <property type="evidence" value="ECO:0007669"/>
    <property type="project" value="UniProtKB-ARBA"/>
</dbReference>